<proteinExistence type="predicted"/>
<dbReference type="STRING" id="1810919.A0A3D8SB73"/>
<dbReference type="PROSITE" id="PS00463">
    <property type="entry name" value="ZN2_CY6_FUNGAL_1"/>
    <property type="match status" value="2"/>
</dbReference>
<keyword evidence="2" id="KW-0479">Metal-binding</keyword>
<dbReference type="SUPFAM" id="SSF57701">
    <property type="entry name" value="Zn2/Cys6 DNA-binding domain"/>
    <property type="match status" value="2"/>
</dbReference>
<dbReference type="Pfam" id="PF00172">
    <property type="entry name" value="Zn_clus"/>
    <property type="match status" value="2"/>
</dbReference>
<dbReference type="SMART" id="SM00066">
    <property type="entry name" value="GAL4"/>
    <property type="match status" value="2"/>
</dbReference>
<dbReference type="GO" id="GO:0000981">
    <property type="term" value="F:DNA-binding transcription factor activity, RNA polymerase II-specific"/>
    <property type="evidence" value="ECO:0007669"/>
    <property type="project" value="InterPro"/>
</dbReference>
<dbReference type="OrthoDB" id="2563500at2759"/>
<comment type="caution">
    <text evidence="8">The sequence shown here is derived from an EMBL/GenBank/DDBJ whole genome shotgun (WGS) entry which is preliminary data.</text>
</comment>
<protein>
    <recommendedName>
        <fullName evidence="7">Zn(2)-C6 fungal-type domain-containing protein</fullName>
    </recommendedName>
</protein>
<keyword evidence="3" id="KW-0805">Transcription regulation</keyword>
<keyword evidence="5" id="KW-0804">Transcription</keyword>
<dbReference type="PROSITE" id="PS50048">
    <property type="entry name" value="ZN2_CY6_FUNGAL_2"/>
    <property type="match status" value="2"/>
</dbReference>
<dbReference type="Gene3D" id="4.10.240.10">
    <property type="entry name" value="Zn(2)-C6 fungal-type DNA-binding domain"/>
    <property type="match status" value="2"/>
</dbReference>
<dbReference type="GeneID" id="38114262"/>
<dbReference type="InterPro" id="IPR036864">
    <property type="entry name" value="Zn2-C6_fun-type_DNA-bd_sf"/>
</dbReference>
<organism evidence="8 9">
    <name type="scientific">Aspergillus mulundensis</name>
    <dbReference type="NCBI Taxonomy" id="1810919"/>
    <lineage>
        <taxon>Eukaryota</taxon>
        <taxon>Fungi</taxon>
        <taxon>Dikarya</taxon>
        <taxon>Ascomycota</taxon>
        <taxon>Pezizomycotina</taxon>
        <taxon>Eurotiomycetes</taxon>
        <taxon>Eurotiomycetidae</taxon>
        <taxon>Eurotiales</taxon>
        <taxon>Aspergillaceae</taxon>
        <taxon>Aspergillus</taxon>
        <taxon>Aspergillus subgen. Nidulantes</taxon>
    </lineage>
</organism>
<dbReference type="GO" id="GO:0008270">
    <property type="term" value="F:zinc ion binding"/>
    <property type="evidence" value="ECO:0007669"/>
    <property type="project" value="InterPro"/>
</dbReference>
<dbReference type="CDD" id="cd12148">
    <property type="entry name" value="fungal_TF_MHR"/>
    <property type="match status" value="1"/>
</dbReference>
<dbReference type="RefSeq" id="XP_026604904.1">
    <property type="nucleotide sequence ID" value="XM_026745908.1"/>
</dbReference>
<evidence type="ECO:0000313" key="9">
    <source>
        <dbReference type="Proteomes" id="UP000256690"/>
    </source>
</evidence>
<name>A0A3D8SB73_9EURO</name>
<dbReference type="PANTHER" id="PTHR47338">
    <property type="entry name" value="ZN(II)2CYS6 TRANSCRIPTION FACTOR (EUROFUNG)-RELATED"/>
    <property type="match status" value="1"/>
</dbReference>
<keyword evidence="6" id="KW-0539">Nucleus</keyword>
<keyword evidence="9" id="KW-1185">Reference proteome</keyword>
<evidence type="ECO:0000256" key="1">
    <source>
        <dbReference type="ARBA" id="ARBA00004123"/>
    </source>
</evidence>
<dbReference type="InterPro" id="IPR007219">
    <property type="entry name" value="XnlR_reg_dom"/>
</dbReference>
<evidence type="ECO:0000256" key="4">
    <source>
        <dbReference type="ARBA" id="ARBA00023125"/>
    </source>
</evidence>
<evidence type="ECO:0000256" key="5">
    <source>
        <dbReference type="ARBA" id="ARBA00023163"/>
    </source>
</evidence>
<dbReference type="InterPro" id="IPR050815">
    <property type="entry name" value="TF_fung"/>
</dbReference>
<evidence type="ECO:0000256" key="2">
    <source>
        <dbReference type="ARBA" id="ARBA00022723"/>
    </source>
</evidence>
<reference evidence="8 9" key="1">
    <citation type="journal article" date="2018" name="IMA Fungus">
        <title>IMA Genome-F 9: Draft genome sequence of Annulohypoxylon stygium, Aspergillus mulundensis, Berkeleyomyces basicola (syn. Thielaviopsis basicola), Ceratocystis smalleyi, two Cercospora beticola strains, Coleophoma cylindrospora, Fusarium fracticaudum, Phialophora cf. hyalina, and Morchella septimelata.</title>
        <authorList>
            <person name="Wingfield B.D."/>
            <person name="Bills G.F."/>
            <person name="Dong Y."/>
            <person name="Huang W."/>
            <person name="Nel W.J."/>
            <person name="Swalarsk-Parry B.S."/>
            <person name="Vaghefi N."/>
            <person name="Wilken P.M."/>
            <person name="An Z."/>
            <person name="de Beer Z.W."/>
            <person name="De Vos L."/>
            <person name="Chen L."/>
            <person name="Duong T.A."/>
            <person name="Gao Y."/>
            <person name="Hammerbacher A."/>
            <person name="Kikkert J.R."/>
            <person name="Li Y."/>
            <person name="Li H."/>
            <person name="Li K."/>
            <person name="Li Q."/>
            <person name="Liu X."/>
            <person name="Ma X."/>
            <person name="Naidoo K."/>
            <person name="Pethybridge S.J."/>
            <person name="Sun J."/>
            <person name="Steenkamp E.T."/>
            <person name="van der Nest M.A."/>
            <person name="van Wyk S."/>
            <person name="Wingfield M.J."/>
            <person name="Xiong C."/>
            <person name="Yue Q."/>
            <person name="Zhang X."/>
        </authorList>
    </citation>
    <scope>NUCLEOTIDE SEQUENCE [LARGE SCALE GENOMIC DNA]</scope>
    <source>
        <strain evidence="8 9">DSM 5745</strain>
    </source>
</reference>
<evidence type="ECO:0000259" key="7">
    <source>
        <dbReference type="PROSITE" id="PS50048"/>
    </source>
</evidence>
<dbReference type="AlphaFoldDB" id="A0A3D8SB73"/>
<feature type="domain" description="Zn(2)-C6 fungal-type" evidence="7">
    <location>
        <begin position="9"/>
        <end position="39"/>
    </location>
</feature>
<keyword evidence="4" id="KW-0238">DNA-binding</keyword>
<dbReference type="InterPro" id="IPR001138">
    <property type="entry name" value="Zn2Cys6_DnaBD"/>
</dbReference>
<evidence type="ECO:0000256" key="6">
    <source>
        <dbReference type="ARBA" id="ARBA00023242"/>
    </source>
</evidence>
<accession>A0A3D8SB73</accession>
<sequence length="568" mass="64681">MARRPLQSPCLQCRHRKVRCDRRRNTCGSCERLQFNCSFRDDGERTQTSPPERKRATQACLACRRLKTRCSGELPECANCCQRERQCRYTARNEPANESLHAEDEGSQCGPIFPNRLRDMVETLDRFFRHIYPIPSFAFVHEPSTRKQYLEGTMDETFAIALAAVTNAFLSSDEAILDEGKSCIRIVEAQFWDHLHEPSIRRVQCLLFVIHYHIQTGNFARAYMLAGIAGRAATALRLNYERPDIEPVAQETRCRVLWALTSIDGQFSVGLPEHETMPYSIVYQQLPHSEESFSGSQVEPPRHPNLLAACFRLSKIQRDVMRLTRQLSISDKPMVGLPGLVQQIQNDLWRLHADLEVEHDFSISSTTQPLKMKDSRWFARYLLASLSWYQVHCDLYRIFLPGYAEAVPTVIMSATDAAFRGHAAEMCRLHVQQIFKILGSLLDPGLNVPLLSSYVAVCAYQSARLILFLPSSQQVEECLSEECAFRGANIASQLLSRFFAALPWARDIITDLRRLISNATYGIGASSVSTDNGRYRHDQLAVHSLLRQANFVDDDYEHLISRDAPSMV</sequence>
<dbReference type="GO" id="GO:0006351">
    <property type="term" value="P:DNA-templated transcription"/>
    <property type="evidence" value="ECO:0007669"/>
    <property type="project" value="InterPro"/>
</dbReference>
<evidence type="ECO:0000313" key="8">
    <source>
        <dbReference type="EMBL" id="RDW83566.1"/>
    </source>
</evidence>
<evidence type="ECO:0000256" key="3">
    <source>
        <dbReference type="ARBA" id="ARBA00023015"/>
    </source>
</evidence>
<dbReference type="CDD" id="cd00067">
    <property type="entry name" value="GAL4"/>
    <property type="match status" value="2"/>
</dbReference>
<gene>
    <name evidence="8" type="ORF">DSM5745_03892</name>
</gene>
<dbReference type="PANTHER" id="PTHR47338:SF7">
    <property type="entry name" value="ZN(II)2CYS6 TRANSCRIPTION FACTOR (EUROFUNG)"/>
    <property type="match status" value="1"/>
</dbReference>
<dbReference type="Pfam" id="PF04082">
    <property type="entry name" value="Fungal_trans"/>
    <property type="match status" value="1"/>
</dbReference>
<dbReference type="EMBL" id="PVWQ01000004">
    <property type="protein sequence ID" value="RDW83566.1"/>
    <property type="molecule type" value="Genomic_DNA"/>
</dbReference>
<dbReference type="GO" id="GO:0003677">
    <property type="term" value="F:DNA binding"/>
    <property type="evidence" value="ECO:0007669"/>
    <property type="project" value="UniProtKB-KW"/>
</dbReference>
<dbReference type="GO" id="GO:0005634">
    <property type="term" value="C:nucleus"/>
    <property type="evidence" value="ECO:0007669"/>
    <property type="project" value="UniProtKB-SubCell"/>
</dbReference>
<comment type="subcellular location">
    <subcellularLocation>
        <location evidence="1">Nucleus</location>
    </subcellularLocation>
</comment>
<feature type="domain" description="Zn(2)-C6 fungal-type" evidence="7">
    <location>
        <begin position="59"/>
        <end position="89"/>
    </location>
</feature>
<dbReference type="Proteomes" id="UP000256690">
    <property type="component" value="Unassembled WGS sequence"/>
</dbReference>